<dbReference type="Pfam" id="PF03865">
    <property type="entry name" value="ShlB"/>
    <property type="match status" value="1"/>
</dbReference>
<name>A0A367R077_NOSPU</name>
<evidence type="ECO:0000256" key="3">
    <source>
        <dbReference type="ARBA" id="ARBA00023237"/>
    </source>
</evidence>
<dbReference type="AlphaFoldDB" id="A0A367R077"/>
<sequence>MTANFPRKIPALGLFILLNSIVYKPLKAQVPARPPIIPQVIPRDIQPPSSAPLPTPQPPQSPQPQEILPPSNLSPNLEEQFPDTTKETFTVKRFEVLGGTVFSQQELDKVLKEFINRPITLDDLYQARQKITDLYISKDYISCGAYIPPQKIWSGIVKIQIVETKLRDIEIEGTQRLNKSYIRSRIAAGNNGPLNQQRLLKSLQLLKLNPLIENLSANLQPGNIPGQIKLVVEVVEARTFNAQMILDNTRSPSIGSFQRRIQVNEANLLGLGDSLSLGYSNTDGSNFFYGSYTLPLNSKNGTLSFNYGTGNSGVIEHPFDTLNIKSASRYYELTFRQPMFQSPTEELTLGLTASRRESEANYAPLGEQIPFPQLGANDQGKTRVSALRFFQEWITRGSTQVFAVRSQFNLGLDAFNATVNQDAPDSRFFSWQGQVQWLRLLAPDTLLLFGFNTQLATRSLVPLEQFSLGGIESVRGYRQDLLLADNGIFASAEVQVPVLRISKTNGILQLIPFTDFGVVWNNSGSTIANTNSPNILASIGLGLRWSQNANFSARLDYGIPVVSVDQPNQTWQENGLYFYLQYNNF</sequence>
<gene>
    <name evidence="7" type="ORF">A6769_35145</name>
</gene>
<dbReference type="InterPro" id="IPR005565">
    <property type="entry name" value="Hemolysn_activator_HlyB_C"/>
</dbReference>
<dbReference type="InterPro" id="IPR051544">
    <property type="entry name" value="TPS_OM_transporter"/>
</dbReference>
<dbReference type="Gene3D" id="3.10.20.310">
    <property type="entry name" value="membrane protein fhac"/>
    <property type="match status" value="1"/>
</dbReference>
<evidence type="ECO:0000256" key="1">
    <source>
        <dbReference type="ARBA" id="ARBA00022452"/>
    </source>
</evidence>
<evidence type="ECO:0000259" key="5">
    <source>
        <dbReference type="Pfam" id="PF03865"/>
    </source>
</evidence>
<accession>A0A367R077</accession>
<evidence type="ECO:0000256" key="4">
    <source>
        <dbReference type="SAM" id="MobiDB-lite"/>
    </source>
</evidence>
<dbReference type="Proteomes" id="UP000252085">
    <property type="component" value="Unassembled WGS sequence"/>
</dbReference>
<keyword evidence="1" id="KW-1134">Transmembrane beta strand</keyword>
<reference evidence="8" key="1">
    <citation type="submission" date="2016-04" db="EMBL/GenBank/DDBJ databases">
        <authorList>
            <person name="Tabuchi Yagui T.R."/>
        </authorList>
    </citation>
    <scope>NUCLEOTIDE SEQUENCE [LARGE SCALE GENOMIC DNA]</scope>
</reference>
<keyword evidence="3" id="KW-0998">Cell outer membrane</keyword>
<dbReference type="GO" id="GO:0008320">
    <property type="term" value="F:protein transmembrane transporter activity"/>
    <property type="evidence" value="ECO:0007669"/>
    <property type="project" value="TreeGrafter"/>
</dbReference>
<dbReference type="Pfam" id="PF08479">
    <property type="entry name" value="POTRA_2"/>
    <property type="match status" value="1"/>
</dbReference>
<feature type="compositionally biased region" description="Pro residues" evidence="4">
    <location>
        <begin position="49"/>
        <end position="62"/>
    </location>
</feature>
<comment type="caution">
    <text evidence="7">The sequence shown here is derived from an EMBL/GenBank/DDBJ whole genome shotgun (WGS) entry which is preliminary data.</text>
</comment>
<feature type="domain" description="Polypeptide-transport-associated ShlB-type" evidence="6">
    <location>
        <begin position="89"/>
        <end position="163"/>
    </location>
</feature>
<evidence type="ECO:0000256" key="2">
    <source>
        <dbReference type="ARBA" id="ARBA00022692"/>
    </source>
</evidence>
<dbReference type="Gene3D" id="2.40.160.50">
    <property type="entry name" value="membrane protein fhac: a member of the omp85/tpsb transporter family"/>
    <property type="match status" value="1"/>
</dbReference>
<protein>
    <submittedName>
        <fullName evidence="7">Hemolysin activation/secretion protein</fullName>
    </submittedName>
</protein>
<dbReference type="PANTHER" id="PTHR34597">
    <property type="entry name" value="SLR1661 PROTEIN"/>
    <property type="match status" value="1"/>
</dbReference>
<organism evidence="7 8">
    <name type="scientific">Nostoc punctiforme NIES-2108</name>
    <dbReference type="NCBI Taxonomy" id="1356359"/>
    <lineage>
        <taxon>Bacteria</taxon>
        <taxon>Bacillati</taxon>
        <taxon>Cyanobacteriota</taxon>
        <taxon>Cyanophyceae</taxon>
        <taxon>Nostocales</taxon>
        <taxon>Nostocaceae</taxon>
        <taxon>Nostoc</taxon>
    </lineage>
</organism>
<keyword evidence="1" id="KW-0472">Membrane</keyword>
<dbReference type="GO" id="GO:0046819">
    <property type="term" value="P:protein secretion by the type V secretion system"/>
    <property type="evidence" value="ECO:0007669"/>
    <property type="project" value="TreeGrafter"/>
</dbReference>
<evidence type="ECO:0000313" key="7">
    <source>
        <dbReference type="EMBL" id="RCJ29886.1"/>
    </source>
</evidence>
<dbReference type="InterPro" id="IPR013686">
    <property type="entry name" value="Polypept-transport_assoc_ShlB"/>
</dbReference>
<dbReference type="EMBL" id="LXQE01000195">
    <property type="protein sequence ID" value="RCJ29886.1"/>
    <property type="molecule type" value="Genomic_DNA"/>
</dbReference>
<evidence type="ECO:0000313" key="8">
    <source>
        <dbReference type="Proteomes" id="UP000252085"/>
    </source>
</evidence>
<feature type="domain" description="Haemolysin activator HlyB C-terminal" evidence="5">
    <location>
        <begin position="226"/>
        <end position="544"/>
    </location>
</feature>
<dbReference type="GO" id="GO:0098046">
    <property type="term" value="C:type V protein secretion system complex"/>
    <property type="evidence" value="ECO:0007669"/>
    <property type="project" value="TreeGrafter"/>
</dbReference>
<dbReference type="PANTHER" id="PTHR34597:SF3">
    <property type="entry name" value="OUTER MEMBRANE TRANSPORTER CDIB"/>
    <property type="match status" value="1"/>
</dbReference>
<proteinExistence type="predicted"/>
<evidence type="ECO:0000259" key="6">
    <source>
        <dbReference type="Pfam" id="PF08479"/>
    </source>
</evidence>
<keyword evidence="2" id="KW-0812">Transmembrane</keyword>
<feature type="region of interest" description="Disordered" evidence="4">
    <location>
        <begin position="39"/>
        <end position="81"/>
    </location>
</feature>